<keyword evidence="2" id="KW-1185">Reference proteome</keyword>
<dbReference type="RefSeq" id="WP_382394812.1">
    <property type="nucleotide sequence ID" value="NZ_JBHTCQ010000002.1"/>
</dbReference>
<name>A0ABW2QBS5_9MICO</name>
<gene>
    <name evidence="1" type="ORF">ACFQQL_12460</name>
</gene>
<organism evidence="1 2">
    <name type="scientific">Georgenia alba</name>
    <dbReference type="NCBI Taxonomy" id="2233858"/>
    <lineage>
        <taxon>Bacteria</taxon>
        <taxon>Bacillati</taxon>
        <taxon>Actinomycetota</taxon>
        <taxon>Actinomycetes</taxon>
        <taxon>Micrococcales</taxon>
        <taxon>Bogoriellaceae</taxon>
        <taxon>Georgenia</taxon>
    </lineage>
</organism>
<sequence>MRPRGDADAANLTVVPRQIEPAEATTQVHPIATPGDRGQVTLDFDAHGRLLGIEILTASSVLEESVIATAERP</sequence>
<reference evidence="2" key="1">
    <citation type="journal article" date="2019" name="Int. J. Syst. Evol. Microbiol.">
        <title>The Global Catalogue of Microorganisms (GCM) 10K type strain sequencing project: providing services to taxonomists for standard genome sequencing and annotation.</title>
        <authorList>
            <consortium name="The Broad Institute Genomics Platform"/>
            <consortium name="The Broad Institute Genome Sequencing Center for Infectious Disease"/>
            <person name="Wu L."/>
            <person name="Ma J."/>
        </authorList>
    </citation>
    <scope>NUCLEOTIDE SEQUENCE [LARGE SCALE GENOMIC DNA]</scope>
    <source>
        <strain evidence="2">JCM 1490</strain>
    </source>
</reference>
<dbReference type="EMBL" id="JBHTCQ010000002">
    <property type="protein sequence ID" value="MFC7405928.1"/>
    <property type="molecule type" value="Genomic_DNA"/>
</dbReference>
<proteinExistence type="predicted"/>
<dbReference type="Proteomes" id="UP001596455">
    <property type="component" value="Unassembled WGS sequence"/>
</dbReference>
<evidence type="ECO:0000313" key="1">
    <source>
        <dbReference type="EMBL" id="MFC7405928.1"/>
    </source>
</evidence>
<evidence type="ECO:0000313" key="2">
    <source>
        <dbReference type="Proteomes" id="UP001596455"/>
    </source>
</evidence>
<dbReference type="InterPro" id="IPR019270">
    <property type="entry name" value="DUF2283"/>
</dbReference>
<protein>
    <submittedName>
        <fullName evidence="1">DUF2283 domain-containing protein</fullName>
    </submittedName>
</protein>
<dbReference type="Pfam" id="PF10049">
    <property type="entry name" value="DUF2283"/>
    <property type="match status" value="1"/>
</dbReference>
<comment type="caution">
    <text evidence="1">The sequence shown here is derived from an EMBL/GenBank/DDBJ whole genome shotgun (WGS) entry which is preliminary data.</text>
</comment>
<accession>A0ABW2QBS5</accession>